<accession>A0A0K2V9G2</accession>
<protein>
    <submittedName>
        <fullName evidence="1">Uncharacterized protein</fullName>
    </submittedName>
</protein>
<reference evidence="1" key="1">
    <citation type="submission" date="2014-05" db="EMBL/GenBank/DDBJ databases">
        <authorList>
            <person name="Chronopoulou M."/>
        </authorList>
    </citation>
    <scope>NUCLEOTIDE SEQUENCE</scope>
    <source>
        <tissue evidence="1">Whole organism</tissue>
    </source>
</reference>
<dbReference type="EMBL" id="HACA01029589">
    <property type="protein sequence ID" value="CDW46950.1"/>
    <property type="molecule type" value="Transcribed_RNA"/>
</dbReference>
<dbReference type="AlphaFoldDB" id="A0A0K2V9G2"/>
<evidence type="ECO:0000313" key="1">
    <source>
        <dbReference type="EMBL" id="CDW46950.1"/>
    </source>
</evidence>
<name>A0A0K2V9G2_LEPSM</name>
<proteinExistence type="predicted"/>
<feature type="non-terminal residue" evidence="1">
    <location>
        <position position="1"/>
    </location>
</feature>
<organism evidence="1">
    <name type="scientific">Lepeophtheirus salmonis</name>
    <name type="common">Salmon louse</name>
    <name type="synonym">Caligus salmonis</name>
    <dbReference type="NCBI Taxonomy" id="72036"/>
    <lineage>
        <taxon>Eukaryota</taxon>
        <taxon>Metazoa</taxon>
        <taxon>Ecdysozoa</taxon>
        <taxon>Arthropoda</taxon>
        <taxon>Crustacea</taxon>
        <taxon>Multicrustacea</taxon>
        <taxon>Hexanauplia</taxon>
        <taxon>Copepoda</taxon>
        <taxon>Siphonostomatoida</taxon>
        <taxon>Caligidae</taxon>
        <taxon>Lepeophtheirus</taxon>
    </lineage>
</organism>
<sequence>MILPFRSPFFTPKCWRSNEGSTMEWGILYLNGLRSFQNTFLALQRRSFILLLILKFDLRRRKEASFSRAGSIV</sequence>